<dbReference type="KEGG" id="psco:LY89DRAFT_714600"/>
<dbReference type="Gene3D" id="2.60.120.260">
    <property type="entry name" value="Galactose-binding domain-like"/>
    <property type="match status" value="1"/>
</dbReference>
<name>A0A194XS78_MOLSC</name>
<dbReference type="InParanoid" id="A0A194XS78"/>
<dbReference type="AlphaFoldDB" id="A0A194XS78"/>
<evidence type="ECO:0000256" key="1">
    <source>
        <dbReference type="SAM" id="SignalP"/>
    </source>
</evidence>
<evidence type="ECO:0000313" key="3">
    <source>
        <dbReference type="Proteomes" id="UP000070700"/>
    </source>
</evidence>
<dbReference type="Proteomes" id="UP000070700">
    <property type="component" value="Unassembled WGS sequence"/>
</dbReference>
<protein>
    <submittedName>
        <fullName evidence="2">Uncharacterized protein</fullName>
    </submittedName>
</protein>
<feature type="signal peptide" evidence="1">
    <location>
        <begin position="1"/>
        <end position="17"/>
    </location>
</feature>
<dbReference type="RefSeq" id="XP_018077254.1">
    <property type="nucleotide sequence ID" value="XM_018218142.1"/>
</dbReference>
<sequence length="338" mass="36012">MLSRILFGALLPLLTSATQTVTLTVTATQPLTVYSTQPASTLTVQQTLSPITVYITQTDLFTVSISTSTKTKTTTLTVTASNVSTLPLTTIQITQTLPPNTIVQTYTQAASTIVLTSTLPASTSSTTFTQYVTVNQTVSAISISTTTLKTKTKTLTLSASTLFSTVTSIAATPCYATSTPDMILNGGFEEDDAGWTFYEYGTTGATSMTEVQGTVSNPAYEGNYMLGVEFLSNNNPGIGIISPTFNSPPAYNLSFAVRVDAQNSDTTGCQGWLYSGTGDSPIDDWSQMDLSKFTGQTTWVTYSAIFQGGILEDTIEIDIDSCLNGPVWYFDSFIVVAA</sequence>
<keyword evidence="3" id="KW-1185">Reference proteome</keyword>
<dbReference type="OrthoDB" id="10508204at2759"/>
<proteinExistence type="predicted"/>
<dbReference type="EMBL" id="KQ947406">
    <property type="protein sequence ID" value="KUJ22899.1"/>
    <property type="molecule type" value="Genomic_DNA"/>
</dbReference>
<gene>
    <name evidence="2" type="ORF">LY89DRAFT_714600</name>
</gene>
<evidence type="ECO:0000313" key="2">
    <source>
        <dbReference type="EMBL" id="KUJ22899.1"/>
    </source>
</evidence>
<dbReference type="GeneID" id="28827868"/>
<organism evidence="2 3">
    <name type="scientific">Mollisia scopiformis</name>
    <name type="common">Conifer needle endophyte fungus</name>
    <name type="synonym">Phialocephala scopiformis</name>
    <dbReference type="NCBI Taxonomy" id="149040"/>
    <lineage>
        <taxon>Eukaryota</taxon>
        <taxon>Fungi</taxon>
        <taxon>Dikarya</taxon>
        <taxon>Ascomycota</taxon>
        <taxon>Pezizomycotina</taxon>
        <taxon>Leotiomycetes</taxon>
        <taxon>Helotiales</taxon>
        <taxon>Mollisiaceae</taxon>
        <taxon>Mollisia</taxon>
    </lineage>
</organism>
<feature type="chain" id="PRO_5008268542" evidence="1">
    <location>
        <begin position="18"/>
        <end position="338"/>
    </location>
</feature>
<reference evidence="2 3" key="1">
    <citation type="submission" date="2015-10" db="EMBL/GenBank/DDBJ databases">
        <title>Full genome of DAOMC 229536 Phialocephala scopiformis, a fungal endophyte of spruce producing the potent anti-insectan compound rugulosin.</title>
        <authorList>
            <consortium name="DOE Joint Genome Institute"/>
            <person name="Walker A.K."/>
            <person name="Frasz S.L."/>
            <person name="Seifert K.A."/>
            <person name="Miller J.D."/>
            <person name="Mondo S.J."/>
            <person name="Labutti K."/>
            <person name="Lipzen A."/>
            <person name="Dockter R."/>
            <person name="Kennedy M."/>
            <person name="Grigoriev I.V."/>
            <person name="Spatafora J.W."/>
        </authorList>
    </citation>
    <scope>NUCLEOTIDE SEQUENCE [LARGE SCALE GENOMIC DNA]</scope>
    <source>
        <strain evidence="2 3">CBS 120377</strain>
    </source>
</reference>
<keyword evidence="1" id="KW-0732">Signal</keyword>
<accession>A0A194XS78</accession>